<dbReference type="KEGG" id="ebm:SG0102_25010"/>
<dbReference type="InParanoid" id="A0A3G9J8Q3"/>
<dbReference type="EMBL" id="AP019309">
    <property type="protein sequence ID" value="BBH27567.1"/>
    <property type="molecule type" value="Genomic_DNA"/>
</dbReference>
<proteinExistence type="predicted"/>
<feature type="transmembrane region" description="Helical" evidence="7">
    <location>
        <begin position="851"/>
        <end position="870"/>
    </location>
</feature>
<dbReference type="RefSeq" id="WP_125120281.1">
    <property type="nucleotide sequence ID" value="NZ_AP019309.1"/>
</dbReference>
<dbReference type="InterPro" id="IPR038766">
    <property type="entry name" value="Membrane_comp_ABC_pdt"/>
</dbReference>
<organism evidence="9 10">
    <name type="scientific">Intestinibaculum porci</name>
    <dbReference type="NCBI Taxonomy" id="2487118"/>
    <lineage>
        <taxon>Bacteria</taxon>
        <taxon>Bacillati</taxon>
        <taxon>Bacillota</taxon>
        <taxon>Erysipelotrichia</taxon>
        <taxon>Erysipelotrichales</taxon>
        <taxon>Erysipelotrichaceae</taxon>
        <taxon>Intestinibaculum</taxon>
    </lineage>
</organism>
<dbReference type="PANTHER" id="PTHR30287:SF1">
    <property type="entry name" value="INNER MEMBRANE PROTEIN"/>
    <property type="match status" value="1"/>
</dbReference>
<keyword evidence="2" id="KW-1003">Cell membrane</keyword>
<feature type="transmembrane region" description="Helical" evidence="7">
    <location>
        <begin position="550"/>
        <end position="573"/>
    </location>
</feature>
<evidence type="ECO:0000256" key="2">
    <source>
        <dbReference type="ARBA" id="ARBA00022475"/>
    </source>
</evidence>
<feature type="domain" description="ABC3 transporter permease C-terminal" evidence="8">
    <location>
        <begin position="463"/>
        <end position="570"/>
    </location>
</feature>
<feature type="transmembrane region" description="Helical" evidence="7">
    <location>
        <begin position="458"/>
        <end position="476"/>
    </location>
</feature>
<evidence type="ECO:0000256" key="1">
    <source>
        <dbReference type="ARBA" id="ARBA00004651"/>
    </source>
</evidence>
<dbReference type="InterPro" id="IPR003838">
    <property type="entry name" value="ABC3_permease_C"/>
</dbReference>
<gene>
    <name evidence="9" type="ORF">SG0102_25010</name>
</gene>
<accession>A0A3G9J8Q3</accession>
<keyword evidence="4 7" id="KW-1133">Transmembrane helix</keyword>
<feature type="coiled-coil region" evidence="6">
    <location>
        <begin position="263"/>
        <end position="329"/>
    </location>
</feature>
<keyword evidence="6" id="KW-0175">Coiled coil</keyword>
<keyword evidence="5 7" id="KW-0472">Membrane</keyword>
<feature type="domain" description="ABC3 transporter permease C-terminal" evidence="8">
    <location>
        <begin position="854"/>
        <end position="970"/>
    </location>
</feature>
<keyword evidence="3 7" id="KW-0812">Transmembrane</keyword>
<dbReference type="Pfam" id="PF02687">
    <property type="entry name" value="FtsX"/>
    <property type="match status" value="2"/>
</dbReference>
<protein>
    <recommendedName>
        <fullName evidence="8">ABC3 transporter permease C-terminal domain-containing protein</fullName>
    </recommendedName>
</protein>
<dbReference type="OrthoDB" id="5137249at2"/>
<feature type="transmembrane region" description="Helical" evidence="7">
    <location>
        <begin position="629"/>
        <end position="648"/>
    </location>
</feature>
<feature type="transmembrane region" description="Helical" evidence="7">
    <location>
        <begin position="904"/>
        <end position="925"/>
    </location>
</feature>
<evidence type="ECO:0000256" key="3">
    <source>
        <dbReference type="ARBA" id="ARBA00022692"/>
    </source>
</evidence>
<feature type="coiled-coil region" evidence="6">
    <location>
        <begin position="389"/>
        <end position="434"/>
    </location>
</feature>
<feature type="transmembrane region" description="Helical" evidence="7">
    <location>
        <begin position="509"/>
        <end position="530"/>
    </location>
</feature>
<evidence type="ECO:0000259" key="8">
    <source>
        <dbReference type="Pfam" id="PF02687"/>
    </source>
</evidence>
<evidence type="ECO:0000256" key="4">
    <source>
        <dbReference type="ARBA" id="ARBA00022989"/>
    </source>
</evidence>
<comment type="subcellular location">
    <subcellularLocation>
        <location evidence="1">Cell membrane</location>
        <topology evidence="1">Multi-pass membrane protein</topology>
    </subcellularLocation>
</comment>
<evidence type="ECO:0000256" key="6">
    <source>
        <dbReference type="SAM" id="Coils"/>
    </source>
</evidence>
<dbReference type="GO" id="GO:0005886">
    <property type="term" value="C:plasma membrane"/>
    <property type="evidence" value="ECO:0007669"/>
    <property type="project" value="UniProtKB-SubCell"/>
</dbReference>
<evidence type="ECO:0000256" key="7">
    <source>
        <dbReference type="SAM" id="Phobius"/>
    </source>
</evidence>
<evidence type="ECO:0000256" key="5">
    <source>
        <dbReference type="ARBA" id="ARBA00023136"/>
    </source>
</evidence>
<dbReference type="AlphaFoldDB" id="A0A3G9J8Q3"/>
<feature type="transmembrane region" description="Helical" evidence="7">
    <location>
        <begin position="15"/>
        <end position="35"/>
    </location>
</feature>
<feature type="transmembrane region" description="Helical" evidence="7">
    <location>
        <begin position="945"/>
        <end position="965"/>
    </location>
</feature>
<evidence type="ECO:0000313" key="9">
    <source>
        <dbReference type="EMBL" id="BBH27567.1"/>
    </source>
</evidence>
<sequence length="980" mass="112065">MLLYKNAYLKIRHSLGRFLSLFLIIAIGVGFYAGIKEAIPQIRHVQNTYNKKYHLMDFKIVSTQGLTHKDIQALTSKDVKEIEGSYNVEALEKDHAIMIHAITTHINTSRLIKGRLPQKKEECLADVKHYKLHQVLTITKDQKQLKVHRFKVVGLITNPLYATTNYGTASLGNGQRFSYLYIPKESFDVPVYQLIYLTFKRSYEDAYAKNYKTFIKEKTNTLQSIARQAETRRTQDLKNEAYQKLKPKEKKLTKKKSEGLHALQKQENKIKKAQSQLQKAQVTFNTQKVQAQKQMTHARIKLQKQISQLKEAEKKCQQALATMQTAKSQQVNTAAMPVKQAAFSKQQATLEKQLKTIQTNKQKCYTAMQKLKGQETQSQKQFAAWQMRLHTQTQQLTNAQEQLNTQKQKFTKEIKNAESKMKQAKKKIASLKKAKWYITNRNDEVTSYKDLEGQYDEVTAIANIIPVFFIIIVMMMTSNTMTRMISEERSEMGSFASLGFSDRQIVSTYLCYVLVATLSGVCLGYLIGIATLPRFVYNCFPLTYPALTPLLNLPLLLIILTVAIVLMVGVTLLSCDRELREAPAYLLREKAPSKGAHVIFERIPWIWRHCSFSWKVTLRNLSRYKKRTIMTIFGTLGCAMLILLGFGIRDGISSIGERQYKECVHYDEMIILNHTVTKETKALRKLFDGSLNKRLYAYSSANTYSYGDHEGTFYTMAFSKTNDLFTFKDIHSAKNLTLTDDGAIITQKMAELLKVKVGNKVSFKDSEGKRYTIRVSGICHNYVSNYAYMTKAYYQKVYHKPIQFNTVFAKSQVSQQKITKHLLDSDHVLTIQYTANLIDQANKSISGLDEIVVMLVIISSLLALSVLYNLTSINMSERTREIATLKVLGFKPSETNAYIDRETIIAMIIGILFGLLVTTLIFGTLMQFVETSDTIFIKTMKPISYLYTIGITLSFAFIMAIITSYKVNRIDMIESLKSIE</sequence>
<evidence type="ECO:0000313" key="10">
    <source>
        <dbReference type="Proteomes" id="UP000268059"/>
    </source>
</evidence>
<name>A0A3G9J8Q3_9FIRM</name>
<keyword evidence="10" id="KW-1185">Reference proteome</keyword>
<reference evidence="9 10" key="1">
    <citation type="submission" date="2018-11" db="EMBL/GenBank/DDBJ databases">
        <title>Novel Erysipelotrichaceae bacterium isolated from small intestine of a swine.</title>
        <authorList>
            <person name="Kim J.S."/>
            <person name="Choe H."/>
            <person name="Lee Y.R."/>
            <person name="Kim K.M."/>
            <person name="Park D.S."/>
        </authorList>
    </citation>
    <scope>NUCLEOTIDE SEQUENCE [LARGE SCALE GENOMIC DNA]</scope>
    <source>
        <strain evidence="9 10">SG0102</strain>
    </source>
</reference>
<dbReference type="Proteomes" id="UP000268059">
    <property type="component" value="Chromosome"/>
</dbReference>
<dbReference type="PANTHER" id="PTHR30287">
    <property type="entry name" value="MEMBRANE COMPONENT OF PREDICTED ABC SUPERFAMILY METABOLITE UPTAKE TRANSPORTER"/>
    <property type="match status" value="1"/>
</dbReference>